<dbReference type="EMBL" id="CP038436">
    <property type="protein sequence ID" value="QBX55038.1"/>
    <property type="molecule type" value="Genomic_DNA"/>
</dbReference>
<name>A0A4P7ID90_9ACTN</name>
<keyword evidence="1" id="KW-0472">Membrane</keyword>
<evidence type="ECO:0000259" key="2">
    <source>
        <dbReference type="Pfam" id="PF23494"/>
    </source>
</evidence>
<dbReference type="AlphaFoldDB" id="A0A4P7ID90"/>
<feature type="transmembrane region" description="Helical" evidence="1">
    <location>
        <begin position="12"/>
        <end position="35"/>
    </location>
</feature>
<feature type="transmembrane region" description="Helical" evidence="1">
    <location>
        <begin position="55"/>
        <end position="78"/>
    </location>
</feature>
<proteinExistence type="predicted"/>
<accession>A0A4P7ID90</accession>
<keyword evidence="4" id="KW-1185">Reference proteome</keyword>
<evidence type="ECO:0000313" key="3">
    <source>
        <dbReference type="EMBL" id="QBX55038.1"/>
    </source>
</evidence>
<dbReference type="OrthoDB" id="5145029at2"/>
<evidence type="ECO:0000256" key="1">
    <source>
        <dbReference type="SAM" id="Phobius"/>
    </source>
</evidence>
<dbReference type="KEGG" id="nsn:EXE58_05935"/>
<evidence type="ECO:0000313" key="4">
    <source>
        <dbReference type="Proteomes" id="UP000294853"/>
    </source>
</evidence>
<dbReference type="RefSeq" id="WP_135267006.1">
    <property type="nucleotide sequence ID" value="NZ_CP038436.1"/>
</dbReference>
<keyword evidence="1" id="KW-1133">Transmembrane helix</keyword>
<dbReference type="Pfam" id="PF23494">
    <property type="entry name" value="bPH_10"/>
    <property type="match status" value="1"/>
</dbReference>
<dbReference type="InterPro" id="IPR057798">
    <property type="entry name" value="PH_YqeB"/>
</dbReference>
<gene>
    <name evidence="3" type="ORF">EXE58_05935</name>
</gene>
<feature type="domain" description="YqeB PH" evidence="2">
    <location>
        <begin position="4"/>
        <end position="151"/>
    </location>
</feature>
<reference evidence="3 4" key="1">
    <citation type="submission" date="2019-03" db="EMBL/GenBank/DDBJ databases">
        <title>Three New Species of Nocardioides, Nocardioides euryhalodurans sp. nov., Nocardioides seonyuensis sp. nov. and Nocardioides eburneoflavus sp. nov. Iolated from Soil.</title>
        <authorList>
            <person name="Roh S.G."/>
            <person name="Lee C."/>
            <person name="Kim M.-K."/>
            <person name="Kim S.B."/>
        </authorList>
    </citation>
    <scope>NUCLEOTIDE SEQUENCE [LARGE SCALE GENOMIC DNA]</scope>
    <source>
        <strain evidence="3 4">MMS17-SY207-3</strain>
    </source>
</reference>
<dbReference type="Proteomes" id="UP000294853">
    <property type="component" value="Chromosome"/>
</dbReference>
<organism evidence="3 4">
    <name type="scientific">Nocardioides seonyuensis</name>
    <dbReference type="NCBI Taxonomy" id="2518371"/>
    <lineage>
        <taxon>Bacteria</taxon>
        <taxon>Bacillati</taxon>
        <taxon>Actinomycetota</taxon>
        <taxon>Actinomycetes</taxon>
        <taxon>Propionibacteriales</taxon>
        <taxon>Nocardioidaceae</taxon>
        <taxon>Nocardioides</taxon>
    </lineage>
</organism>
<keyword evidence="1" id="KW-0812">Transmembrane</keyword>
<protein>
    <recommendedName>
        <fullName evidence="2">YqeB PH domain-containing protein</fullName>
    </recommendedName>
</protein>
<sequence length="155" mass="17306">MGGFDRSGRLWVLVLFGLGGAALGALLPLVANWVSRLPWVPFQGPLELLGSFDQPWLTVGRPLIGLAAGLAFAVWIILDSPVLDFHDEEIHVRRRGAVERVIQRSKVDSVYRRGSKIVIETAHGRKLFEDEIEGEKDAIRSAFLRHGFPWEGPRD</sequence>